<comment type="caution">
    <text evidence="1">The sequence shown here is derived from an EMBL/GenBank/DDBJ whole genome shotgun (WGS) entry which is preliminary data.</text>
</comment>
<protein>
    <submittedName>
        <fullName evidence="1">ENV2 protein</fullName>
    </submittedName>
</protein>
<evidence type="ECO:0000313" key="2">
    <source>
        <dbReference type="Proteomes" id="UP000518305"/>
    </source>
</evidence>
<evidence type="ECO:0000313" key="1">
    <source>
        <dbReference type="EMBL" id="NXG67681.1"/>
    </source>
</evidence>
<dbReference type="InterPro" id="IPR018154">
    <property type="entry name" value="TLV/ENV_coat_polyprotein"/>
</dbReference>
<gene>
    <name evidence="1" type="primary">Fv4_1</name>
    <name evidence="1" type="ORF">HEMCOM_R15135</name>
</gene>
<name>A0A7K9DSJ0_9AVES</name>
<reference evidence="1 2" key="1">
    <citation type="submission" date="2019-09" db="EMBL/GenBank/DDBJ databases">
        <title>Bird 10,000 Genomes (B10K) Project - Family phase.</title>
        <authorList>
            <person name="Zhang G."/>
        </authorList>
    </citation>
    <scope>NUCLEOTIDE SEQUENCE [LARGE SCALE GENOMIC DNA]</scope>
    <source>
        <strain evidence="1">B10K-DU-001-23</strain>
        <tissue evidence="1">Muscle</tissue>
    </source>
</reference>
<dbReference type="Proteomes" id="UP000518305">
    <property type="component" value="Unassembled WGS sequence"/>
</dbReference>
<accession>A0A7K9DSJ0</accession>
<sequence>DPLWDIMEASYLALNNTKPNLTKECWLCFNVRPPYYEAVGQSDRIKWSNGTNTSECLWSEDKQNTQGMTLQHVMGKGRCIG</sequence>
<feature type="non-terminal residue" evidence="1">
    <location>
        <position position="1"/>
    </location>
</feature>
<feature type="non-terminal residue" evidence="1">
    <location>
        <position position="81"/>
    </location>
</feature>
<dbReference type="Pfam" id="PF00429">
    <property type="entry name" value="TLV_coat"/>
    <property type="match status" value="1"/>
</dbReference>
<keyword evidence="2" id="KW-1185">Reference proteome</keyword>
<dbReference type="OrthoDB" id="9306952at2759"/>
<dbReference type="AlphaFoldDB" id="A0A7K9DSJ0"/>
<dbReference type="EMBL" id="VWZJ01014915">
    <property type="protein sequence ID" value="NXG67681.1"/>
    <property type="molecule type" value="Genomic_DNA"/>
</dbReference>
<organism evidence="1 2">
    <name type="scientific">Hemiprocne comata</name>
    <dbReference type="NCBI Taxonomy" id="243314"/>
    <lineage>
        <taxon>Eukaryota</taxon>
        <taxon>Metazoa</taxon>
        <taxon>Chordata</taxon>
        <taxon>Craniata</taxon>
        <taxon>Vertebrata</taxon>
        <taxon>Euteleostomi</taxon>
        <taxon>Archelosauria</taxon>
        <taxon>Archosauria</taxon>
        <taxon>Dinosauria</taxon>
        <taxon>Saurischia</taxon>
        <taxon>Theropoda</taxon>
        <taxon>Coelurosauria</taxon>
        <taxon>Aves</taxon>
        <taxon>Neognathae</taxon>
        <taxon>Neoaves</taxon>
        <taxon>Strisores</taxon>
        <taxon>Apodiformes</taxon>
        <taxon>Apodidae</taxon>
        <taxon>Hemiprocninae</taxon>
        <taxon>Hemiprocne</taxon>
    </lineage>
</organism>
<proteinExistence type="predicted"/>